<organism evidence="1 2">
    <name type="scientific">Phlebia brevispora</name>
    <dbReference type="NCBI Taxonomy" id="194682"/>
    <lineage>
        <taxon>Eukaryota</taxon>
        <taxon>Fungi</taxon>
        <taxon>Dikarya</taxon>
        <taxon>Basidiomycota</taxon>
        <taxon>Agaricomycotina</taxon>
        <taxon>Agaricomycetes</taxon>
        <taxon>Polyporales</taxon>
        <taxon>Meruliaceae</taxon>
        <taxon>Phlebia</taxon>
    </lineage>
</organism>
<gene>
    <name evidence="1" type="ORF">NM688_g5751</name>
</gene>
<reference evidence="1" key="1">
    <citation type="submission" date="2022-07" db="EMBL/GenBank/DDBJ databases">
        <title>Genome Sequence of Phlebia brevispora.</title>
        <authorList>
            <person name="Buettner E."/>
        </authorList>
    </citation>
    <scope>NUCLEOTIDE SEQUENCE</scope>
    <source>
        <strain evidence="1">MPL23</strain>
    </source>
</reference>
<accession>A0ACC1SQ98</accession>
<dbReference type="EMBL" id="JANHOG010001092">
    <property type="protein sequence ID" value="KAJ3544380.1"/>
    <property type="molecule type" value="Genomic_DNA"/>
</dbReference>
<protein>
    <submittedName>
        <fullName evidence="1">Uncharacterized protein</fullName>
    </submittedName>
</protein>
<sequence length="2172" mass="241834">MNKAPQQPGPTQRRDVRDPGTDALFTPSTKARTPTEVHNQLKRFFYDNYQFRNSFDIYAFLGLLADASSNNSAWTTEDGQLLLTTIAKVGVVEEAGIVQMQMLNVIFRIPAFFVSTISWFGKESQRAPVRYLSSDFVVKSIMSHLINAVYMLLMEHFDKFAQNVQSCMKDIVENLKTFNEPGAPTARAIGGSQTFGALITVLYQCLTRVKNATTKYPPLRALVHDIKQWLDIWTAAISSKPPAFQDPLTSSSEQIREQICKHLADKVDQLVNIVDRDHNKAQRPKKQVQVQAGSSEEGMLAALHNSYVGPGETRQEGPRHDNDFVDIADIRIAPTHEELVCRIPPFLPANLFGAPHPLPSESPEKLLDTQFRLLREELTAPLRTSVQQILDDLRSSKKQTQLSEVIKRGGGKYRGHSDSQDSVLFNVYTNVEFANISPERRGISITLSLDTPPGRARATESGRRASFWEGMSGKRLMSGGLVALIWKTGANIDVHLGLISSTLRDHVASARQSATKITIKVAFFDPEVELRILHELRRPVHEREGVKLLIEATVMFASIRPFLEALRVEPTSVPFTKYLVHRPKDFLRTMAVDPPRYARLPEFTFQLSSLFDASAGVEDLKLKATDADSVLAVRQLLREQSRLDPSQADAVVDALIREVALIQGPPGTGKSYTGVELLRVLINNKAGPILMIAFTNHALDHMLCSVLDAGITQKIVRLGSRSADERISKFSIEVMEEVAGKSRLDRVFANNFRELKVVEDEVKKLLKDSLRTTIDTAELVSHLEVAYPILFHSFYDMPSWVTLLCQLSKASADGGGDWTRIGQGGRDEDVDESELAYWLSGGDLEFLELAYIQPIRNPPKSVNKSTADIAETSTAATNQYQALDVETGDDSDSSDSLSVDESDEGLRESALDVEVPPEEAWMLIEDAEPQPTQEPAAAALEAQQVPEHISAQAAPGSEPFEFSESAGTSTLAIRPSDFYDVRDFLHYTGYSQLPMMPTTNRPLETLVDLDDVWEMSLPERRRLHAYWTEEVRRTVEENRVQEFERLRKKHAEALQKFEEGKAEARCRLLKNVDIIGCTTTGAANLTALLKAIGPKIMLVEEAGQVLEAHVLGSLVGSVQHLILIGDPLQLRPTLNNYALSMDHRHGSLIYKFDMSLMERLSSSGFPMSQINVQRRMRPTISDLVRKTLYPQLEDHDLVKNYPPVHGLAKSVFFLSHNHKENGGDDDAVSKFNAYEVSMITDLVMYLLRQGPYGGEGDIVVLCAYLGQLARMRDALADKVAVVIDERDQRELADREAETDAVAAATSSVEHVKVTRRVRLRTIDNYQGEEAKIVILSLVRNSGGSEEDEVVHGHSNIARANVGFLKSENRTNVALSRAREGLFILGNAKDLASRSKMWRTVINLLEKDDGVGNGFPIICHRHPEDVQCVSKPGQLPRIAPDGGCLRQCDARLGCGHMCPFKCHSDDPNHVAAICRQQCTRLCARGHPCSKSCAEDCGKCQTLVANVELPCGHTKSHVRCAFLDDLSDVTCNEVVRKKLPNCEHEADMKCSDDPSRHRCSVSIPASAAFTANICATNLVLPIMSVQPSVVQSVDRSVCMLDAARNVLPHALPAKSHVPGSVHTIRALCLADQSAHAYREELDTVVDLVLQRTLADVDPDMETVDDMLITIPNCGHVFTVETLDGHLEMTSYYGQDDSGKWTTLQSPPTGFLKYPTCPSCRATITCPRYGRIFKRAGLDILENNVASHMSTSLATISRRLDGFSKEAAGEKLRVDAADPNLNIVKPLVGDLKSRRQKQRTVLRETRSVPVSVTMLDPAEDLHGVSMPEAKAWRSNVRDLLTAYREAYGVAATRSSHRRAWEASFSYLYQAEMDAIIRDPEHAPRNPGEYAMRMAKLRIGQPQPRADMRFLVESFWTSINIRLTLVNLAKTWLSALSSRSGYPTESKRVWELYIFFILSSCTKDAELTMTITQESESHKQAIKTTLLLMHIEVEQFKLNIDLLRDKGKFEELRPEMKERVAAKYATARELASRSINEYKALTSHSANRGEEFEWLTANFAVPSQLILGEWQEIEKSMRVVFYVPPPSGQELENVIAGLMKADLTLSHTGHFYKCPNGHIYVIGECGGAVEQAVCPECHAPVGGRSHTLLSSNSRATEIEEIARAQGAQRSPWPWAQ</sequence>
<dbReference type="Proteomes" id="UP001148662">
    <property type="component" value="Unassembled WGS sequence"/>
</dbReference>
<evidence type="ECO:0000313" key="2">
    <source>
        <dbReference type="Proteomes" id="UP001148662"/>
    </source>
</evidence>
<proteinExistence type="predicted"/>
<keyword evidence="2" id="KW-1185">Reference proteome</keyword>
<comment type="caution">
    <text evidence="1">The sequence shown here is derived from an EMBL/GenBank/DDBJ whole genome shotgun (WGS) entry which is preliminary data.</text>
</comment>
<name>A0ACC1SQ98_9APHY</name>
<evidence type="ECO:0000313" key="1">
    <source>
        <dbReference type="EMBL" id="KAJ3544380.1"/>
    </source>
</evidence>